<dbReference type="GO" id="GO:0009116">
    <property type="term" value="P:nucleoside metabolic process"/>
    <property type="evidence" value="ECO:0007669"/>
    <property type="project" value="InterPro"/>
</dbReference>
<comment type="subunit">
    <text evidence="4">The glycine cleavage system is composed of four proteins: P, T, L and H. In this organism, the P 'protein' is a heterodimer of two subunits.</text>
</comment>
<sequence length="444" mass="48618">MRYLPHTEEDIQQMLQVVGATDLEALFSSIPDDCRRKDEMNLPEPLTEWELNGHMDCMAASMGAPPFYKVFMGAGSYHHYIPEITRQLLLRSEFFTAYTPYQPEISQGTLQTIYEYQTLVCRLLGMDVANASMYDGASGLAEALLMTIRATRRKKVAVSRAVHPMYRKVVETYFAPTGFEVVELPVGADGRTDLSGLSDLGELAGVALQSPNFFGCIEDLETAGKVIHADKKTLFVTAFSEPLAYGLLKSPGACGADIACGEGQSFGIPQSFGGPGLGMFAANQKYVRTMPGRLIGKTTDRDGKTGFVLTLATREQHIRREKATSNICSNQGLCATAATMYMASLGGTGIRELSRLNRDRAEYLKASLAKAGHTSPFSAPTFNEFVVRFPDGFADTWQALLEKKIVAGLHLAPYYPELSDCWLMCVTETISKTAIDALVKEVAK</sequence>
<comment type="similarity">
    <text evidence="4">Belongs to the GcvP family. N-terminal subunit subfamily.</text>
</comment>
<dbReference type="InterPro" id="IPR015422">
    <property type="entry name" value="PyrdxlP-dep_Trfase_small"/>
</dbReference>
<dbReference type="GO" id="GO:0019464">
    <property type="term" value="P:glycine decarboxylation via glycine cleavage system"/>
    <property type="evidence" value="ECO:0007669"/>
    <property type="project" value="UniProtKB-UniRule"/>
</dbReference>
<evidence type="ECO:0000313" key="7">
    <source>
        <dbReference type="Proteomes" id="UP000427906"/>
    </source>
</evidence>
<dbReference type="Proteomes" id="UP000427906">
    <property type="component" value="Chromosome"/>
</dbReference>
<evidence type="ECO:0000256" key="4">
    <source>
        <dbReference type="HAMAP-Rule" id="MF_00712"/>
    </source>
</evidence>
<evidence type="ECO:0000259" key="5">
    <source>
        <dbReference type="Pfam" id="PF02347"/>
    </source>
</evidence>
<dbReference type="SUPFAM" id="SSF53383">
    <property type="entry name" value="PLP-dependent transferases"/>
    <property type="match status" value="1"/>
</dbReference>
<keyword evidence="2 4" id="KW-0560">Oxidoreductase</keyword>
<accession>A0A5K7YRB9</accession>
<dbReference type="Gene3D" id="3.90.1150.10">
    <property type="entry name" value="Aspartate Aminotransferase, domain 1"/>
    <property type="match status" value="1"/>
</dbReference>
<protein>
    <recommendedName>
        <fullName evidence="4">Probable glycine dehydrogenase (decarboxylating) subunit 1</fullName>
        <ecNumber evidence="4">1.4.4.2</ecNumber>
    </recommendedName>
    <alternativeName>
        <fullName evidence="4">Glycine cleavage system P-protein subunit 1</fullName>
    </alternativeName>
    <alternativeName>
        <fullName evidence="4">Glycine decarboxylase subunit 1</fullName>
    </alternativeName>
    <alternativeName>
        <fullName evidence="4">Glycine dehydrogenase (aminomethyl-transferring) subunit 1</fullName>
    </alternativeName>
</protein>
<keyword evidence="7" id="KW-1185">Reference proteome</keyword>
<evidence type="ECO:0000256" key="2">
    <source>
        <dbReference type="ARBA" id="ARBA00023002"/>
    </source>
</evidence>
<dbReference type="PANTHER" id="PTHR42806">
    <property type="entry name" value="GLYCINE CLEAVAGE SYSTEM P-PROTEIN"/>
    <property type="match status" value="1"/>
</dbReference>
<name>A0A5K7YRB9_9BACT</name>
<proteinExistence type="inferred from homology"/>
<comment type="catalytic activity">
    <reaction evidence="3 4">
        <text>N(6)-[(R)-lipoyl]-L-lysyl-[glycine-cleavage complex H protein] + glycine + H(+) = N(6)-[(R)-S(8)-aminomethyldihydrolipoyl]-L-lysyl-[glycine-cleavage complex H protein] + CO2</text>
        <dbReference type="Rhea" id="RHEA:24304"/>
        <dbReference type="Rhea" id="RHEA-COMP:10494"/>
        <dbReference type="Rhea" id="RHEA-COMP:10495"/>
        <dbReference type="ChEBI" id="CHEBI:15378"/>
        <dbReference type="ChEBI" id="CHEBI:16526"/>
        <dbReference type="ChEBI" id="CHEBI:57305"/>
        <dbReference type="ChEBI" id="CHEBI:83099"/>
        <dbReference type="ChEBI" id="CHEBI:83143"/>
        <dbReference type="EC" id="1.4.4.2"/>
    </reaction>
</comment>
<dbReference type="CDD" id="cd00613">
    <property type="entry name" value="GDC-P"/>
    <property type="match status" value="1"/>
</dbReference>
<dbReference type="InterPro" id="IPR049315">
    <property type="entry name" value="GDC-P_N"/>
</dbReference>
<comment type="function">
    <text evidence="1 4">The glycine cleavage system catalyzes the degradation of glycine. The P protein binds the alpha-amino group of glycine through its pyridoxal phosphate cofactor; CO(2) is released and the remaining methylamine moiety is then transferred to the lipoamide cofactor of the H protein.</text>
</comment>
<dbReference type="GO" id="GO:0004375">
    <property type="term" value="F:glycine dehydrogenase (decarboxylating) activity"/>
    <property type="evidence" value="ECO:0007669"/>
    <property type="project" value="UniProtKB-EC"/>
</dbReference>
<dbReference type="PANTHER" id="PTHR42806:SF1">
    <property type="entry name" value="GLYCINE DEHYDROGENASE (DECARBOXYLATING)"/>
    <property type="match status" value="1"/>
</dbReference>
<evidence type="ECO:0000313" key="6">
    <source>
        <dbReference type="EMBL" id="BBO69531.1"/>
    </source>
</evidence>
<dbReference type="KEGG" id="dalk:DSCA_34610"/>
<evidence type="ECO:0000256" key="1">
    <source>
        <dbReference type="ARBA" id="ARBA00003788"/>
    </source>
</evidence>
<dbReference type="InterPro" id="IPR023010">
    <property type="entry name" value="GcvPA"/>
</dbReference>
<feature type="domain" description="Glycine cleavage system P-protein N-terminal" evidence="5">
    <location>
        <begin position="1"/>
        <end position="440"/>
    </location>
</feature>
<dbReference type="EMBL" id="AP021874">
    <property type="protein sequence ID" value="BBO69531.1"/>
    <property type="molecule type" value="Genomic_DNA"/>
</dbReference>
<dbReference type="AlphaFoldDB" id="A0A5K7YRB9"/>
<organism evidence="6 7">
    <name type="scientific">Desulfosarcina alkanivorans</name>
    <dbReference type="NCBI Taxonomy" id="571177"/>
    <lineage>
        <taxon>Bacteria</taxon>
        <taxon>Pseudomonadati</taxon>
        <taxon>Thermodesulfobacteriota</taxon>
        <taxon>Desulfobacteria</taxon>
        <taxon>Desulfobacterales</taxon>
        <taxon>Desulfosarcinaceae</taxon>
        <taxon>Desulfosarcina</taxon>
    </lineage>
</organism>
<dbReference type="Pfam" id="PF02347">
    <property type="entry name" value="GDC-P"/>
    <property type="match status" value="1"/>
</dbReference>
<dbReference type="InterPro" id="IPR015421">
    <property type="entry name" value="PyrdxlP-dep_Trfase_major"/>
</dbReference>
<dbReference type="RefSeq" id="WP_174783992.1">
    <property type="nucleotide sequence ID" value="NZ_AP021874.1"/>
</dbReference>
<reference evidence="6 7" key="1">
    <citation type="submission" date="2019-11" db="EMBL/GenBank/DDBJ databases">
        <title>Comparative genomics of hydrocarbon-degrading Desulfosarcina strains.</title>
        <authorList>
            <person name="Watanabe M."/>
            <person name="Kojima H."/>
            <person name="Fukui M."/>
        </authorList>
    </citation>
    <scope>NUCLEOTIDE SEQUENCE [LARGE SCALE GENOMIC DNA]</scope>
    <source>
        <strain evidence="6 7">PL12</strain>
    </source>
</reference>
<dbReference type="Gene3D" id="3.40.640.10">
    <property type="entry name" value="Type I PLP-dependent aspartate aminotransferase-like (Major domain)"/>
    <property type="match status" value="1"/>
</dbReference>
<dbReference type="NCBIfam" id="NF001696">
    <property type="entry name" value="PRK00451.1"/>
    <property type="match status" value="1"/>
</dbReference>
<dbReference type="InterPro" id="IPR015424">
    <property type="entry name" value="PyrdxlP-dep_Trfase"/>
</dbReference>
<dbReference type="HAMAP" id="MF_00712">
    <property type="entry name" value="GcvPA"/>
    <property type="match status" value="1"/>
</dbReference>
<dbReference type="EC" id="1.4.4.2" evidence="4"/>
<dbReference type="PIRSF" id="PIRSF006815">
    <property type="entry name" value="GcvPA"/>
    <property type="match status" value="1"/>
</dbReference>
<evidence type="ECO:0000256" key="3">
    <source>
        <dbReference type="ARBA" id="ARBA00049026"/>
    </source>
</evidence>
<dbReference type="InterPro" id="IPR020581">
    <property type="entry name" value="GDC_P"/>
</dbReference>
<gene>
    <name evidence="4" type="primary">gcvPA</name>
    <name evidence="6" type="ORF">DSCA_34610</name>
</gene>